<evidence type="ECO:0000313" key="2">
    <source>
        <dbReference type="EMBL" id="MCH6269367.1"/>
    </source>
</evidence>
<dbReference type="SUPFAM" id="SSF88713">
    <property type="entry name" value="Glycoside hydrolase/deacetylase"/>
    <property type="match status" value="1"/>
</dbReference>
<gene>
    <name evidence="2" type="ORF">KHB02_027935</name>
    <name evidence="1" type="ORF">KHB02_34730</name>
</gene>
<dbReference type="Gene3D" id="3.20.20.370">
    <property type="entry name" value="Glycoside hydrolase/deacetylase"/>
    <property type="match status" value="1"/>
</dbReference>
<dbReference type="AlphaFoldDB" id="A0A942T7K4"/>
<dbReference type="GO" id="GO:0005975">
    <property type="term" value="P:carbohydrate metabolic process"/>
    <property type="evidence" value="ECO:0007669"/>
    <property type="project" value="InterPro"/>
</dbReference>
<name>A0A942T7K4_9BACI</name>
<keyword evidence="3" id="KW-1185">Reference proteome</keyword>
<evidence type="ECO:0000313" key="3">
    <source>
        <dbReference type="Proteomes" id="UP000677265"/>
    </source>
</evidence>
<dbReference type="InterPro" id="IPR011330">
    <property type="entry name" value="Glyco_hydro/deAcase_b/a-brl"/>
</dbReference>
<evidence type="ECO:0000313" key="1">
    <source>
        <dbReference type="EMBL" id="MBS4186523.1"/>
    </source>
</evidence>
<comment type="caution">
    <text evidence="1">The sequence shown here is derived from an EMBL/GenBank/DDBJ whole genome shotgun (WGS) entry which is preliminary data.</text>
</comment>
<accession>A0A942T7K4</accession>
<dbReference type="EMBL" id="JAGYPE020000094">
    <property type="protein sequence ID" value="MCH6269367.1"/>
    <property type="molecule type" value="Genomic_DNA"/>
</dbReference>
<dbReference type="RefSeq" id="WP_213146320.1">
    <property type="nucleotide sequence ID" value="NZ_JAGYPE020000094.1"/>
</dbReference>
<sequence>MDMQMARIGLFFDGQAELQRWSHQENIFERFIIEVLEHARVPYQMIDDISKFNTVDLLIVGLASENHLIKEALLEYAASGGIVISYGGLELLSQELGCKILPPLEAGYLVLPAEFGQEDPLRYLKANPWQYIDSESVKQTGELSGDDQKSAALLQIPVGKGYVDRWAINIPETIVGLQQGTSPVTEDGIPAPDGTANLDEGILKADDGFELDWEKDRKTTETGMPYFFTPYADLWREVLLGHLTRRALDKGLTLPVLEYWPAGVQHMAMISFDSDMNINEAAEATLQVLKQEDVQTTWCIIAPGFSKEIYEKAKVDGHELALHYNALEAEDGVWSEEAFLEQLEWLKGAADETNFTSNKNHYTRFEGWGELFQWCEKNGIQADQTRGPSKKGNVGFLFGTCQPYFPISLADEQNRFYDVMEIGFLTQDMNHPSLADTTIIQPFLEKAKRVDGVAHFLFHQHHIYHLPKVKEALIEVVRKARAAGFTFWTSKQINDWERARRTLTVSANGRLEVLGAAELPDVKVWIPLADADAEERGLTYKYGLPGKTQVLQVQLNKVEL</sequence>
<evidence type="ECO:0008006" key="4">
    <source>
        <dbReference type="Google" id="ProtNLM"/>
    </source>
</evidence>
<organism evidence="1">
    <name type="scientific">Neobacillus citreus</name>
    <dbReference type="NCBI Taxonomy" id="2833578"/>
    <lineage>
        <taxon>Bacteria</taxon>
        <taxon>Bacillati</taxon>
        <taxon>Bacillota</taxon>
        <taxon>Bacilli</taxon>
        <taxon>Bacillales</taxon>
        <taxon>Bacillaceae</taxon>
        <taxon>Neobacillus</taxon>
    </lineage>
</organism>
<proteinExistence type="predicted"/>
<dbReference type="EMBL" id="JAGYPE010000007">
    <property type="protein sequence ID" value="MBS4186523.1"/>
    <property type="molecule type" value="Genomic_DNA"/>
</dbReference>
<dbReference type="Proteomes" id="UP000677265">
    <property type="component" value="Unassembled WGS sequence"/>
</dbReference>
<protein>
    <recommendedName>
        <fullName evidence="4">NodB homology domain-containing protein</fullName>
    </recommendedName>
</protein>
<reference evidence="1" key="1">
    <citation type="submission" date="2021-05" db="EMBL/GenBank/DDBJ databases">
        <title>Novel Bacillus species.</title>
        <authorList>
            <person name="Liu G."/>
        </authorList>
    </citation>
    <scope>NUCLEOTIDE SEQUENCE</scope>
    <source>
        <strain evidence="1 3">FJAT-50051</strain>
    </source>
</reference>